<dbReference type="OrthoDB" id="159301at2"/>
<gene>
    <name evidence="2" type="ORF">SAMN02746019_00023370</name>
</gene>
<sequence length="128" mass="14768">MPKTAADLTPEELEAYREAWRRRWAEEEARRARRQERAWAVARAAARLLKEHFGARRVRAFGSLLTPWFRERSDIDLAVEGVPPERLGEAEAALAELAPDFRVDLVPLEALRDAPRLLRRIEEEGVDL</sequence>
<evidence type="ECO:0000313" key="3">
    <source>
        <dbReference type="Proteomes" id="UP000197025"/>
    </source>
</evidence>
<dbReference type="Pfam" id="PF01909">
    <property type="entry name" value="NTP_transf_2"/>
    <property type="match status" value="1"/>
</dbReference>
<evidence type="ECO:0000259" key="1">
    <source>
        <dbReference type="Pfam" id="PF01909"/>
    </source>
</evidence>
<dbReference type="Gene3D" id="3.30.460.10">
    <property type="entry name" value="Beta Polymerase, domain 2"/>
    <property type="match status" value="1"/>
</dbReference>
<protein>
    <submittedName>
        <fullName evidence="2">Predicted nucleotidyltransferase</fullName>
    </submittedName>
</protein>
<dbReference type="Proteomes" id="UP000197025">
    <property type="component" value="Unassembled WGS sequence"/>
</dbReference>
<dbReference type="AlphaFoldDB" id="A0A212PZL9"/>
<dbReference type="EMBL" id="FYEK01000003">
    <property type="protein sequence ID" value="SNB52541.1"/>
    <property type="molecule type" value="Genomic_DNA"/>
</dbReference>
<dbReference type="GO" id="GO:0016779">
    <property type="term" value="F:nucleotidyltransferase activity"/>
    <property type="evidence" value="ECO:0007669"/>
    <property type="project" value="InterPro"/>
</dbReference>
<dbReference type="InParanoid" id="A0A212PZL9"/>
<reference evidence="3" key="1">
    <citation type="submission" date="2017-06" db="EMBL/GenBank/DDBJ databases">
        <authorList>
            <person name="Varghese N."/>
            <person name="Submissions S."/>
        </authorList>
    </citation>
    <scope>NUCLEOTIDE SEQUENCE [LARGE SCALE GENOMIC DNA]</scope>
    <source>
        <strain evidence="3">JAD2</strain>
    </source>
</reference>
<organism evidence="2 3">
    <name type="scientific">Thermoflexus hugenholtzii JAD2</name>
    <dbReference type="NCBI Taxonomy" id="877466"/>
    <lineage>
        <taxon>Bacteria</taxon>
        <taxon>Bacillati</taxon>
        <taxon>Chloroflexota</taxon>
        <taxon>Thermoflexia</taxon>
        <taxon>Thermoflexales</taxon>
        <taxon>Thermoflexaceae</taxon>
        <taxon>Thermoflexus</taxon>
    </lineage>
</organism>
<evidence type="ECO:0000313" key="2">
    <source>
        <dbReference type="EMBL" id="SNB52541.1"/>
    </source>
</evidence>
<dbReference type="RefSeq" id="WP_088570105.1">
    <property type="nucleotide sequence ID" value="NZ_FYEK01000003.1"/>
</dbReference>
<proteinExistence type="predicted"/>
<dbReference type="PIRSF" id="PIRSF020217">
    <property type="entry name" value="UCP020217"/>
    <property type="match status" value="1"/>
</dbReference>
<accession>A0A212PZL9</accession>
<dbReference type="CDD" id="cd05403">
    <property type="entry name" value="NT_KNTase_like"/>
    <property type="match status" value="1"/>
</dbReference>
<feature type="domain" description="Polymerase nucleotidyl transferase" evidence="1">
    <location>
        <begin position="47"/>
        <end position="126"/>
    </location>
</feature>
<dbReference type="SUPFAM" id="SSF81301">
    <property type="entry name" value="Nucleotidyltransferase"/>
    <property type="match status" value="1"/>
</dbReference>
<keyword evidence="3" id="KW-1185">Reference proteome</keyword>
<keyword evidence="2" id="KW-0808">Transferase</keyword>
<dbReference type="InterPro" id="IPR043519">
    <property type="entry name" value="NT_sf"/>
</dbReference>
<name>A0A212PZL9_9CHLR</name>
<dbReference type="InterPro" id="IPR002934">
    <property type="entry name" value="Polymerase_NTP_transf_dom"/>
</dbReference>
<dbReference type="InterPro" id="IPR024700">
    <property type="entry name" value="UCP020217"/>
</dbReference>